<evidence type="ECO:0000313" key="2">
    <source>
        <dbReference type="Proteomes" id="UP001354073"/>
    </source>
</evidence>
<reference evidence="1" key="1">
    <citation type="submission" date="2024-11" db="EMBL/GenBank/DDBJ databases">
        <title>Identification of new Vibrio campbellii strains harboring the pVA1 plasmid isolated from Penaeus vannamei postlarvae affected by outbreaks of acute hepatopancreatic necrosis disease (AHPND) in Mexico.</title>
        <authorList>
            <person name="Gomez-Gil B."/>
            <person name="Enciso-Ibarra J."/>
        </authorList>
    </citation>
    <scope>NUCLEOTIDE SEQUENCE</scope>
    <source>
        <strain evidence="1">M270204</strain>
    </source>
</reference>
<evidence type="ECO:0000313" key="1">
    <source>
        <dbReference type="EMBL" id="MGI1898934.1"/>
    </source>
</evidence>
<protein>
    <submittedName>
        <fullName evidence="1">Uncharacterized protein</fullName>
    </submittedName>
</protein>
<dbReference type="Proteomes" id="UP001354073">
    <property type="component" value="Unassembled WGS sequence"/>
</dbReference>
<gene>
    <name evidence="1" type="ORF">REH74_015485</name>
</gene>
<dbReference type="EMBL" id="JAVHXJ020000075">
    <property type="protein sequence ID" value="MGI1898934.1"/>
    <property type="molecule type" value="Genomic_DNA"/>
</dbReference>
<name>A0ACC7RBS6_9VIBR</name>
<proteinExistence type="predicted"/>
<organism evidence="1 2">
    <name type="scientific">Vibrio campbellii</name>
    <dbReference type="NCBI Taxonomy" id="680"/>
    <lineage>
        <taxon>Bacteria</taxon>
        <taxon>Pseudomonadati</taxon>
        <taxon>Pseudomonadota</taxon>
        <taxon>Gammaproteobacteria</taxon>
        <taxon>Vibrionales</taxon>
        <taxon>Vibrionaceae</taxon>
        <taxon>Vibrio</taxon>
    </lineage>
</organism>
<accession>A0ACC7RBS6</accession>
<comment type="caution">
    <text evidence="1">The sequence shown here is derived from an EMBL/GenBank/DDBJ whole genome shotgun (WGS) entry which is preliminary data.</text>
</comment>
<sequence>MDKQSKHSRVIEFIVLATVVVEFLGAIQENYPALVELFNMAFNYPQSNAHEFYSQLVK</sequence>